<evidence type="ECO:0000313" key="4">
    <source>
        <dbReference type="Proteomes" id="UP000037923"/>
    </source>
</evidence>
<dbReference type="AlphaFoldDB" id="A0A0M9FT53"/>
<protein>
    <recommendedName>
        <fullName evidence="5">Surface antigen-like protein</fullName>
    </recommendedName>
</protein>
<feature type="chain" id="PRO_5007418393" description="Surface antigen-like protein" evidence="2">
    <location>
        <begin position="21"/>
        <end position="246"/>
    </location>
</feature>
<proteinExistence type="predicted"/>
<name>A0A0M9FT53_LEPPY</name>
<keyword evidence="2" id="KW-0732">Signal</keyword>
<feature type="signal peptide" evidence="2">
    <location>
        <begin position="1"/>
        <end position="20"/>
    </location>
</feature>
<dbReference type="GeneID" id="26908650"/>
<feature type="compositionally biased region" description="Low complexity" evidence="1">
    <location>
        <begin position="146"/>
        <end position="176"/>
    </location>
</feature>
<evidence type="ECO:0000256" key="2">
    <source>
        <dbReference type="SAM" id="SignalP"/>
    </source>
</evidence>
<evidence type="ECO:0008006" key="5">
    <source>
        <dbReference type="Google" id="ProtNLM"/>
    </source>
</evidence>
<keyword evidence="4" id="KW-1185">Reference proteome</keyword>
<accession>A0A0M9FT53</accession>
<evidence type="ECO:0000256" key="1">
    <source>
        <dbReference type="SAM" id="MobiDB-lite"/>
    </source>
</evidence>
<dbReference type="EMBL" id="LGTL01000024">
    <property type="protein sequence ID" value="KPA75446.1"/>
    <property type="molecule type" value="Genomic_DNA"/>
</dbReference>
<feature type="region of interest" description="Disordered" evidence="1">
    <location>
        <begin position="140"/>
        <end position="176"/>
    </location>
</feature>
<dbReference type="EMBL" id="LGTL01000024">
    <property type="protein sequence ID" value="KPA75447.1"/>
    <property type="molecule type" value="Genomic_DNA"/>
</dbReference>
<dbReference type="RefSeq" id="XP_015653886.1">
    <property type="nucleotide sequence ID" value="XM_015807347.1"/>
</dbReference>
<dbReference type="RefSeq" id="XP_015653885.1">
    <property type="nucleotide sequence ID" value="XM_015807346.1"/>
</dbReference>
<evidence type="ECO:0000313" key="3">
    <source>
        <dbReference type="EMBL" id="KPA75447.1"/>
    </source>
</evidence>
<dbReference type="Proteomes" id="UP000037923">
    <property type="component" value="Unassembled WGS sequence"/>
</dbReference>
<reference evidence="3 4" key="1">
    <citation type="submission" date="2015-07" db="EMBL/GenBank/DDBJ databases">
        <title>High-quality genome of monoxenous trypanosomatid Leptomonas pyrrhocoris.</title>
        <authorList>
            <person name="Flegontov P."/>
            <person name="Butenko A."/>
            <person name="Firsov S."/>
            <person name="Vlcek C."/>
            <person name="Logacheva M.D."/>
            <person name="Field M."/>
            <person name="Filatov D."/>
            <person name="Flegontova O."/>
            <person name="Gerasimov E."/>
            <person name="Jackson A.P."/>
            <person name="Kelly S."/>
            <person name="Opperdoes F."/>
            <person name="O'Reilly A."/>
            <person name="Votypka J."/>
            <person name="Yurchenko V."/>
            <person name="Lukes J."/>
        </authorList>
    </citation>
    <scope>NUCLEOTIDE SEQUENCE [LARGE SCALE GENOMIC DNA]</scope>
    <source>
        <strain evidence="3">H10</strain>
    </source>
</reference>
<gene>
    <name evidence="3" type="ORF">ABB37_08366</name>
</gene>
<organism evidence="3 4">
    <name type="scientific">Leptomonas pyrrhocoris</name>
    <name type="common">Firebug parasite</name>
    <dbReference type="NCBI Taxonomy" id="157538"/>
    <lineage>
        <taxon>Eukaryota</taxon>
        <taxon>Discoba</taxon>
        <taxon>Euglenozoa</taxon>
        <taxon>Kinetoplastea</taxon>
        <taxon>Metakinetoplastina</taxon>
        <taxon>Trypanosomatida</taxon>
        <taxon>Trypanosomatidae</taxon>
        <taxon>Leishmaniinae</taxon>
        <taxon>Leptomonas</taxon>
    </lineage>
</organism>
<comment type="caution">
    <text evidence="3">The sequence shown here is derived from an EMBL/GenBank/DDBJ whole genome shotgun (WGS) entry which is preliminary data.</text>
</comment>
<dbReference type="VEuPathDB" id="TriTrypDB:LpyrH10_24_0060"/>
<sequence>MSVLCRCVAVAVLWWTLVLALPAQAWSITDFPQIDCADTDLEHCSQCHYATIGGVTHFLCAICVDTATTRYSQATQGQNFATCQVYNGNCEMHDCDKCGSDDPKICVACNHGVPDQETSECLGETVSSATGGLYTSSKAPTPVPVPVTTTTTTTPVPVPVTTTTTTTPAPVPVTTTTTTTPVPVPVTTTTTIQVWLLLLSLPGQAQVWLLWWSLPGQAQVWLLWWSLPGQAQVWLLWWSLLGPGQT</sequence>